<dbReference type="Proteomes" id="UP000663859">
    <property type="component" value="Unassembled WGS sequence"/>
</dbReference>
<protein>
    <submittedName>
        <fullName evidence="2">Uncharacterized protein</fullName>
    </submittedName>
</protein>
<keyword evidence="1" id="KW-1133">Transmembrane helix</keyword>
<keyword evidence="3" id="KW-1185">Reference proteome</keyword>
<accession>A0A8J2FNT6</accession>
<evidence type="ECO:0000256" key="1">
    <source>
        <dbReference type="SAM" id="Phobius"/>
    </source>
</evidence>
<organism evidence="2 3">
    <name type="scientific">Candidatus Methylacidithermus pantelleriae</name>
    <dbReference type="NCBI Taxonomy" id="2744239"/>
    <lineage>
        <taxon>Bacteria</taxon>
        <taxon>Pseudomonadati</taxon>
        <taxon>Verrucomicrobiota</taxon>
        <taxon>Methylacidiphilae</taxon>
        <taxon>Methylacidiphilales</taxon>
        <taxon>Methylacidiphilaceae</taxon>
        <taxon>Candidatus Methylacidithermus</taxon>
    </lineage>
</organism>
<feature type="transmembrane region" description="Helical" evidence="1">
    <location>
        <begin position="6"/>
        <end position="31"/>
    </location>
</feature>
<feature type="transmembrane region" description="Helical" evidence="1">
    <location>
        <begin position="102"/>
        <end position="128"/>
    </location>
</feature>
<comment type="caution">
    <text evidence="2">The sequence shown here is derived from an EMBL/GenBank/DDBJ whole genome shotgun (WGS) entry which is preliminary data.</text>
</comment>
<sequence length="211" mass="23139">MEKTLWIAFGLGAFHGLNPAMGWLFSVCLALQKGDARAIVFSLFPISLGHALSTGVMALLFGALGLLLSPFWLKVLASSLLIVFGVWRLLRNRHPRWVGMQVGFFDLVAWSFLVATAHGAGLILWPLYWCKEASFAFATSIASGLVFPASVWLSMLPLLFAHIAGHFWTSGLAAWIVYDTWGGELLRKAWFNVDLGWAVALVVTGAVFLLD</sequence>
<dbReference type="AlphaFoldDB" id="A0A8J2FNT6"/>
<feature type="transmembrane region" description="Helical" evidence="1">
    <location>
        <begin position="71"/>
        <end position="90"/>
    </location>
</feature>
<proteinExistence type="predicted"/>
<evidence type="ECO:0000313" key="3">
    <source>
        <dbReference type="Proteomes" id="UP000663859"/>
    </source>
</evidence>
<name>A0A8J2FNT6_9BACT</name>
<feature type="transmembrane region" description="Helical" evidence="1">
    <location>
        <begin position="158"/>
        <end position="178"/>
    </location>
</feature>
<reference evidence="2" key="1">
    <citation type="submission" date="2021-02" db="EMBL/GenBank/DDBJ databases">
        <authorList>
            <person name="Cremers G."/>
            <person name="Picone N."/>
        </authorList>
    </citation>
    <scope>NUCLEOTIDE SEQUENCE</scope>
    <source>
        <strain evidence="2">PQ17</strain>
    </source>
</reference>
<keyword evidence="1" id="KW-0812">Transmembrane</keyword>
<gene>
    <name evidence="2" type="ORF">MPNT_180032</name>
</gene>
<feature type="transmembrane region" description="Helical" evidence="1">
    <location>
        <begin position="134"/>
        <end position="153"/>
    </location>
</feature>
<keyword evidence="1" id="KW-0472">Membrane</keyword>
<feature type="transmembrane region" description="Helical" evidence="1">
    <location>
        <begin position="38"/>
        <end position="65"/>
    </location>
</feature>
<evidence type="ECO:0000313" key="2">
    <source>
        <dbReference type="EMBL" id="CAF0695027.1"/>
    </source>
</evidence>
<dbReference type="EMBL" id="CAJNOB010000010">
    <property type="protein sequence ID" value="CAF0695027.1"/>
    <property type="molecule type" value="Genomic_DNA"/>
</dbReference>
<dbReference type="RefSeq" id="WP_174583073.1">
    <property type="nucleotide sequence ID" value="NZ_CAJNOB010000010.1"/>
</dbReference>
<feature type="transmembrane region" description="Helical" evidence="1">
    <location>
        <begin position="190"/>
        <end position="210"/>
    </location>
</feature>